<evidence type="ECO:0000256" key="1">
    <source>
        <dbReference type="SAM" id="Phobius"/>
    </source>
</evidence>
<dbReference type="EnsemblMetazoa" id="CLYHEMT015492.1">
    <property type="protein sequence ID" value="CLYHEMP015492.1"/>
    <property type="gene ID" value="CLYHEMG015492"/>
</dbReference>
<keyword evidence="1" id="KW-0812">Transmembrane</keyword>
<evidence type="ECO:0000313" key="2">
    <source>
        <dbReference type="EnsemblMetazoa" id="CLYHEMP015492.1"/>
    </source>
</evidence>
<organism evidence="2 3">
    <name type="scientific">Clytia hemisphaerica</name>
    <dbReference type="NCBI Taxonomy" id="252671"/>
    <lineage>
        <taxon>Eukaryota</taxon>
        <taxon>Metazoa</taxon>
        <taxon>Cnidaria</taxon>
        <taxon>Hydrozoa</taxon>
        <taxon>Hydroidolina</taxon>
        <taxon>Leptothecata</taxon>
        <taxon>Obeliida</taxon>
        <taxon>Clytiidae</taxon>
        <taxon>Clytia</taxon>
    </lineage>
</organism>
<keyword evidence="1" id="KW-1133">Transmembrane helix</keyword>
<reference evidence="2" key="1">
    <citation type="submission" date="2021-01" db="UniProtKB">
        <authorList>
            <consortium name="EnsemblMetazoa"/>
        </authorList>
    </citation>
    <scope>IDENTIFICATION</scope>
</reference>
<keyword evidence="3" id="KW-1185">Reference proteome</keyword>
<name>A0A7M5WZS1_9CNID</name>
<accession>A0A7M5WZS1</accession>
<sequence>MNIFVIAAYKDYQITWMYYHAAKICHSQLFPLVGLWSLFILLRWLVAISPIIISEEQLYKSITKCSLFKKQDTMTIRPFPIHVQTMAPVTRAERPDQSIMQY</sequence>
<protein>
    <submittedName>
        <fullName evidence="2">Uncharacterized protein</fullName>
    </submittedName>
</protein>
<feature type="transmembrane region" description="Helical" evidence="1">
    <location>
        <begin position="33"/>
        <end position="53"/>
    </location>
</feature>
<dbReference type="AlphaFoldDB" id="A0A7M5WZS1"/>
<evidence type="ECO:0000313" key="3">
    <source>
        <dbReference type="Proteomes" id="UP000594262"/>
    </source>
</evidence>
<keyword evidence="1" id="KW-0472">Membrane</keyword>
<proteinExistence type="predicted"/>
<dbReference type="Proteomes" id="UP000594262">
    <property type="component" value="Unplaced"/>
</dbReference>